<dbReference type="GO" id="GO:0008713">
    <property type="term" value="F:ADP-heptose-lipopolysaccharide heptosyltransferase activity"/>
    <property type="evidence" value="ECO:0007669"/>
    <property type="project" value="TreeGrafter"/>
</dbReference>
<dbReference type="STRING" id="247633.GP2143_05945"/>
<gene>
    <name evidence="3" type="ORF">GP2143_05945</name>
</gene>
<accession>A0YBN9</accession>
<evidence type="ECO:0000256" key="2">
    <source>
        <dbReference type="ARBA" id="ARBA00022679"/>
    </source>
</evidence>
<dbReference type="EMBL" id="AAVT01000002">
    <property type="protein sequence ID" value="EAW31969.1"/>
    <property type="molecule type" value="Genomic_DNA"/>
</dbReference>
<dbReference type="Proteomes" id="UP000004931">
    <property type="component" value="Unassembled WGS sequence"/>
</dbReference>
<name>A0YBN9_9GAMM</name>
<keyword evidence="4" id="KW-1185">Reference proteome</keyword>
<comment type="caution">
    <text evidence="3">The sequence shown here is derived from an EMBL/GenBank/DDBJ whole genome shotgun (WGS) entry which is preliminary data.</text>
</comment>
<evidence type="ECO:0000313" key="3">
    <source>
        <dbReference type="EMBL" id="EAW31969.1"/>
    </source>
</evidence>
<dbReference type="eggNOG" id="COG0859">
    <property type="taxonomic scope" value="Bacteria"/>
</dbReference>
<keyword evidence="2 3" id="KW-0808">Transferase</keyword>
<sequence>MTWIIGKVEAQLVEGLTGIEFIVFDKEAGFRGFDDVWIKLSGRKFDALVHMQLSFRSSVLTLGIRAKYKVGFNFRRAKEGQWLFTNRKIPDCESAHVMDSFLSFTEYLGVPRQDPKWDLSLSASDEQFAQSIINNASTVVIIPAASKDERNWVTERYAEFADFVVEQGYRVIFCGSASERELQLVADIQSHMTHTSINLVGKTTLKELAALLRYARVVLAPDSGPAHLATTQGTPVIGLYGYSNPLRTGPYLSLEHVVSVYAAFSQEQYDRSAEKLPWGARVKGNQIMADPHTRCYTEISGYRRPIKN</sequence>
<dbReference type="GO" id="GO:0009244">
    <property type="term" value="P:lipopolysaccharide core region biosynthetic process"/>
    <property type="evidence" value="ECO:0007669"/>
    <property type="project" value="TreeGrafter"/>
</dbReference>
<dbReference type="PANTHER" id="PTHR30160:SF21">
    <property type="entry name" value="LIPOPOLYSACCHARIDE CORE HEPTOSYLTRANSFERASE OPSX"/>
    <property type="match status" value="1"/>
</dbReference>
<dbReference type="CDD" id="cd03789">
    <property type="entry name" value="GT9_LPS_heptosyltransferase"/>
    <property type="match status" value="1"/>
</dbReference>
<dbReference type="SUPFAM" id="SSF53756">
    <property type="entry name" value="UDP-Glycosyltransferase/glycogen phosphorylase"/>
    <property type="match status" value="1"/>
</dbReference>
<evidence type="ECO:0000313" key="4">
    <source>
        <dbReference type="Proteomes" id="UP000004931"/>
    </source>
</evidence>
<evidence type="ECO:0000256" key="1">
    <source>
        <dbReference type="ARBA" id="ARBA00022676"/>
    </source>
</evidence>
<keyword evidence="1" id="KW-0328">Glycosyltransferase</keyword>
<proteinExistence type="predicted"/>
<dbReference type="Pfam" id="PF01075">
    <property type="entry name" value="Glyco_transf_9"/>
    <property type="match status" value="1"/>
</dbReference>
<dbReference type="PANTHER" id="PTHR30160">
    <property type="entry name" value="TETRAACYLDISACCHARIDE 4'-KINASE-RELATED"/>
    <property type="match status" value="1"/>
</dbReference>
<reference evidence="3 4" key="1">
    <citation type="journal article" date="2010" name="J. Bacteriol.">
        <title>Genome sequence of the oligotrophic marine Gammaproteobacterium HTCC2143, isolated from the Oregon Coast.</title>
        <authorList>
            <person name="Oh H.M."/>
            <person name="Kang I."/>
            <person name="Ferriera S."/>
            <person name="Giovannoni S.J."/>
            <person name="Cho J.C."/>
        </authorList>
    </citation>
    <scope>NUCLEOTIDE SEQUENCE [LARGE SCALE GENOMIC DNA]</scope>
    <source>
        <strain evidence="3 4">HTCC2143</strain>
    </source>
</reference>
<dbReference type="Gene3D" id="3.40.50.2000">
    <property type="entry name" value="Glycogen Phosphorylase B"/>
    <property type="match status" value="2"/>
</dbReference>
<organism evidence="3 4">
    <name type="scientific">marine gamma proteobacterium HTCC2143</name>
    <dbReference type="NCBI Taxonomy" id="247633"/>
    <lineage>
        <taxon>Bacteria</taxon>
        <taxon>Pseudomonadati</taxon>
        <taxon>Pseudomonadota</taxon>
        <taxon>Gammaproteobacteria</taxon>
        <taxon>Cellvibrionales</taxon>
        <taxon>Spongiibacteraceae</taxon>
        <taxon>BD1-7 clade</taxon>
    </lineage>
</organism>
<dbReference type="GO" id="GO:0005829">
    <property type="term" value="C:cytosol"/>
    <property type="evidence" value="ECO:0007669"/>
    <property type="project" value="TreeGrafter"/>
</dbReference>
<protein>
    <submittedName>
        <fullName evidence="3">ADP-heptose:LPS heptosyltransferase</fullName>
    </submittedName>
</protein>
<dbReference type="AlphaFoldDB" id="A0YBN9"/>
<dbReference type="InterPro" id="IPR051199">
    <property type="entry name" value="LPS_LOS_Heptosyltrfase"/>
</dbReference>
<dbReference type="InterPro" id="IPR002201">
    <property type="entry name" value="Glyco_trans_9"/>
</dbReference>